<dbReference type="Proteomes" id="UP001515480">
    <property type="component" value="Unassembled WGS sequence"/>
</dbReference>
<dbReference type="SUPFAM" id="SSF52279">
    <property type="entry name" value="Beta-D-glucan exohydrolase, C-terminal domain"/>
    <property type="match status" value="1"/>
</dbReference>
<dbReference type="AlphaFoldDB" id="A0AB34K6G4"/>
<evidence type="ECO:0000256" key="4">
    <source>
        <dbReference type="ARBA" id="ARBA00023295"/>
    </source>
</evidence>
<comment type="similarity">
    <text evidence="1">Belongs to the glycosyl hydrolase 3 family.</text>
</comment>
<organism evidence="8 9">
    <name type="scientific">Prymnesium parvum</name>
    <name type="common">Toxic golden alga</name>
    <dbReference type="NCBI Taxonomy" id="97485"/>
    <lineage>
        <taxon>Eukaryota</taxon>
        <taxon>Haptista</taxon>
        <taxon>Haptophyta</taxon>
        <taxon>Prymnesiophyceae</taxon>
        <taxon>Prymnesiales</taxon>
        <taxon>Prymnesiaceae</taxon>
        <taxon>Prymnesium</taxon>
    </lineage>
</organism>
<keyword evidence="2 5" id="KW-0732">Signal</keyword>
<dbReference type="PRINTS" id="PR00133">
    <property type="entry name" value="GLHYDRLASE3"/>
</dbReference>
<dbReference type="Gene3D" id="2.60.40.10">
    <property type="entry name" value="Immunoglobulins"/>
    <property type="match status" value="1"/>
</dbReference>
<comment type="caution">
    <text evidence="8">The sequence shown here is derived from an EMBL/GenBank/DDBJ whole genome shotgun (WGS) entry which is preliminary data.</text>
</comment>
<protein>
    <recommendedName>
        <fullName evidence="10">Beta-glucosidase</fullName>
    </recommendedName>
</protein>
<feature type="chain" id="PRO_5044276658" description="Beta-glucosidase" evidence="5">
    <location>
        <begin position="22"/>
        <end position="774"/>
    </location>
</feature>
<dbReference type="Pfam" id="PF00933">
    <property type="entry name" value="Glyco_hydro_3"/>
    <property type="match status" value="1"/>
</dbReference>
<name>A0AB34K6G4_PRYPA</name>
<evidence type="ECO:0000256" key="5">
    <source>
        <dbReference type="SAM" id="SignalP"/>
    </source>
</evidence>
<dbReference type="SUPFAM" id="SSF51445">
    <property type="entry name" value="(Trans)glycosidases"/>
    <property type="match status" value="1"/>
</dbReference>
<dbReference type="PANTHER" id="PTHR42721">
    <property type="entry name" value="SUGAR HYDROLASE-RELATED"/>
    <property type="match status" value="1"/>
</dbReference>
<evidence type="ECO:0000256" key="1">
    <source>
        <dbReference type="ARBA" id="ARBA00005336"/>
    </source>
</evidence>
<accession>A0AB34K6G4</accession>
<feature type="signal peptide" evidence="5">
    <location>
        <begin position="1"/>
        <end position="21"/>
    </location>
</feature>
<gene>
    <name evidence="8" type="ORF">AB1Y20_009420</name>
</gene>
<evidence type="ECO:0000313" key="8">
    <source>
        <dbReference type="EMBL" id="KAL1528054.1"/>
    </source>
</evidence>
<evidence type="ECO:0008006" key="10">
    <source>
        <dbReference type="Google" id="ProtNLM"/>
    </source>
</evidence>
<dbReference type="InterPro" id="IPR036881">
    <property type="entry name" value="Glyco_hydro_3_C_sf"/>
</dbReference>
<dbReference type="InterPro" id="IPR013783">
    <property type="entry name" value="Ig-like_fold"/>
</dbReference>
<dbReference type="InterPro" id="IPR044993">
    <property type="entry name" value="BXL"/>
</dbReference>
<feature type="domain" description="Glycoside hydrolase family 3 N-terminal" evidence="6">
    <location>
        <begin position="122"/>
        <end position="377"/>
    </location>
</feature>
<dbReference type="Gene3D" id="3.20.20.300">
    <property type="entry name" value="Glycoside hydrolase, family 3, N-terminal domain"/>
    <property type="match status" value="1"/>
</dbReference>
<evidence type="ECO:0000256" key="2">
    <source>
        <dbReference type="ARBA" id="ARBA00022729"/>
    </source>
</evidence>
<evidence type="ECO:0000313" key="9">
    <source>
        <dbReference type="Proteomes" id="UP001515480"/>
    </source>
</evidence>
<dbReference type="EMBL" id="JBGBPQ010000002">
    <property type="protein sequence ID" value="KAL1528054.1"/>
    <property type="molecule type" value="Genomic_DNA"/>
</dbReference>
<dbReference type="GO" id="GO:0009044">
    <property type="term" value="F:xylan 1,4-beta-xylosidase activity"/>
    <property type="evidence" value="ECO:0007669"/>
    <property type="project" value="InterPro"/>
</dbReference>
<keyword evidence="4" id="KW-0326">Glycosidase</keyword>
<evidence type="ECO:0000256" key="3">
    <source>
        <dbReference type="ARBA" id="ARBA00022801"/>
    </source>
</evidence>
<dbReference type="GO" id="GO:0031222">
    <property type="term" value="P:arabinan catabolic process"/>
    <property type="evidence" value="ECO:0007669"/>
    <property type="project" value="TreeGrafter"/>
</dbReference>
<sequence length="774" mass="82461">MAAGPLLLLAAALHSKPAARGGGAAATQYPFQNPLLPVDVRVNDLLRRLTLTEKVGMLFMNASMAYGNETIEGKAGDLPSTNVTRLGVPMFNWMGQGSVYRGPSNGCNLNCCTGANCTAIDGKATQLPQGTGWASTWNVDLVFRAGVAVADESLALNQYFKGKHFDYRTGASSMLNIARDGRWGRTAETYGECPVLTLEIATALNRALMGFDRQQAYSDEVPACGVFKVLPTLRAFTAYAGPESLRFGFDAQVSDHDLRFTYLPAWEGLVRRNAVGGVMSAISAVNGAPGAADKAMLTGVLRGEWGFKGHVISDCDTITSIMRDFHYTSTIDEAAAAAIDAGGDINCGPEYARLRRAVASGLVANATIDLAVRRALRSRILTGDLDPPSHQPYAHIGLDVVDSDEHRAIATQLSRESVVLLKRGRGFPLTSFAGKTIALIGPSADDPQVQAHTYHGTPNAWLTLHAGLAQLSSARLLLSRGCDRHADDRSGFAAAIAAASVADAVVFVGGLDEHDEEEDTDRAHFRLPGVQRELVEKLAAVALARGVPLGVVLYSGGPISEPELMRHGGVDSVFWSSYSGQTCQGMAEVLLGLTNPSGCLPFTVPLNESQLAPLSDYSMSHGNGRTYRYLNFTAAPPLFPFGFGLSYTKFSIGPVAVSPPRLVLRPPGVPSPVVVRTTVSNVGPLNGMFTVQLYARFGRQSREPLPGLPVRQLLNFTKISINAGAHASVAVEFDVGSIISIRHQLLPATLHLWLGNADETSASSHAQLQLEIAS</sequence>
<proteinExistence type="inferred from homology"/>
<dbReference type="InterPro" id="IPR036962">
    <property type="entry name" value="Glyco_hydro_3_N_sf"/>
</dbReference>
<dbReference type="GO" id="GO:0046556">
    <property type="term" value="F:alpha-L-arabinofuranosidase activity"/>
    <property type="evidence" value="ECO:0007669"/>
    <property type="project" value="TreeGrafter"/>
</dbReference>
<evidence type="ECO:0000259" key="6">
    <source>
        <dbReference type="Pfam" id="PF00933"/>
    </source>
</evidence>
<feature type="domain" description="Glycoside hydrolase family 3 C-terminal" evidence="7">
    <location>
        <begin position="418"/>
        <end position="647"/>
    </location>
</feature>
<evidence type="ECO:0000259" key="7">
    <source>
        <dbReference type="Pfam" id="PF01915"/>
    </source>
</evidence>
<keyword evidence="3" id="KW-0378">Hydrolase</keyword>
<dbReference type="InterPro" id="IPR001764">
    <property type="entry name" value="Glyco_hydro_3_N"/>
</dbReference>
<dbReference type="InterPro" id="IPR017853">
    <property type="entry name" value="GH"/>
</dbReference>
<dbReference type="GO" id="GO:0045493">
    <property type="term" value="P:xylan catabolic process"/>
    <property type="evidence" value="ECO:0007669"/>
    <property type="project" value="InterPro"/>
</dbReference>
<dbReference type="InterPro" id="IPR002772">
    <property type="entry name" value="Glyco_hydro_3_C"/>
</dbReference>
<keyword evidence="9" id="KW-1185">Reference proteome</keyword>
<dbReference type="PANTHER" id="PTHR42721:SF3">
    <property type="entry name" value="BETA-D-XYLOSIDASE 5-RELATED"/>
    <property type="match status" value="1"/>
</dbReference>
<reference evidence="8 9" key="1">
    <citation type="journal article" date="2024" name="Science">
        <title>Giant polyketide synthase enzymes in the biosynthesis of giant marine polyether toxins.</title>
        <authorList>
            <person name="Fallon T.R."/>
            <person name="Shende V.V."/>
            <person name="Wierzbicki I.H."/>
            <person name="Pendleton A.L."/>
            <person name="Watervoot N.F."/>
            <person name="Auber R.P."/>
            <person name="Gonzalez D.J."/>
            <person name="Wisecaver J.H."/>
            <person name="Moore B.S."/>
        </authorList>
    </citation>
    <scope>NUCLEOTIDE SEQUENCE [LARGE SCALE GENOMIC DNA]</scope>
    <source>
        <strain evidence="8 9">12B1</strain>
    </source>
</reference>
<dbReference type="Pfam" id="PF01915">
    <property type="entry name" value="Glyco_hydro_3_C"/>
    <property type="match status" value="1"/>
</dbReference>
<dbReference type="Gene3D" id="3.40.50.1700">
    <property type="entry name" value="Glycoside hydrolase family 3 C-terminal domain"/>
    <property type="match status" value="1"/>
</dbReference>